<dbReference type="NCBIfam" id="TIGR00596">
    <property type="entry name" value="rad1"/>
    <property type="match status" value="1"/>
</dbReference>
<comment type="similarity">
    <text evidence="2">Belongs to the XPF family.</text>
</comment>
<evidence type="ECO:0000256" key="2">
    <source>
        <dbReference type="ARBA" id="ARBA00010015"/>
    </source>
</evidence>
<dbReference type="GO" id="GO:1901255">
    <property type="term" value="P:nucleotide-excision repair involved in interstrand cross-link repair"/>
    <property type="evidence" value="ECO:0007669"/>
    <property type="project" value="TreeGrafter"/>
</dbReference>
<evidence type="ECO:0000256" key="8">
    <source>
        <dbReference type="ARBA" id="ARBA00023204"/>
    </source>
</evidence>
<gene>
    <name evidence="12" type="ORF">PFL1_06537</name>
</gene>
<dbReference type="AlphaFoldDB" id="A0A061H0L7"/>
<dbReference type="GO" id="GO:0000014">
    <property type="term" value="F:single-stranded DNA endodeoxyribonuclease activity"/>
    <property type="evidence" value="ECO:0007669"/>
    <property type="project" value="TreeGrafter"/>
</dbReference>
<dbReference type="KEGG" id="pfp:PFL1_06537"/>
<protein>
    <recommendedName>
        <fullName evidence="11">ERCC4 domain-containing protein</fullName>
    </recommendedName>
</protein>
<dbReference type="GO" id="GO:0000724">
    <property type="term" value="P:double-strand break repair via homologous recombination"/>
    <property type="evidence" value="ECO:0007669"/>
    <property type="project" value="TreeGrafter"/>
</dbReference>
<dbReference type="GO" id="GO:0000712">
    <property type="term" value="P:resolution of meiotic recombination intermediates"/>
    <property type="evidence" value="ECO:0007669"/>
    <property type="project" value="TreeGrafter"/>
</dbReference>
<dbReference type="InterPro" id="IPR006166">
    <property type="entry name" value="ERCC4_domain"/>
</dbReference>
<evidence type="ECO:0000256" key="9">
    <source>
        <dbReference type="ARBA" id="ARBA00023242"/>
    </source>
</evidence>
<evidence type="ECO:0000313" key="13">
    <source>
        <dbReference type="Proteomes" id="UP000053664"/>
    </source>
</evidence>
<dbReference type="SUPFAM" id="SSF47781">
    <property type="entry name" value="RuvA domain 2-like"/>
    <property type="match status" value="1"/>
</dbReference>
<proteinExistence type="inferred from homology"/>
<evidence type="ECO:0000256" key="3">
    <source>
        <dbReference type="ARBA" id="ARBA00022722"/>
    </source>
</evidence>
<dbReference type="InterPro" id="IPR010994">
    <property type="entry name" value="RuvA_2-like"/>
</dbReference>
<dbReference type="SUPFAM" id="SSF52980">
    <property type="entry name" value="Restriction endonuclease-like"/>
    <property type="match status" value="1"/>
</dbReference>
<dbReference type="GO" id="GO:0003684">
    <property type="term" value="F:damaged DNA binding"/>
    <property type="evidence" value="ECO:0007669"/>
    <property type="project" value="TreeGrafter"/>
</dbReference>
<accession>A0A061H0L7</accession>
<keyword evidence="9" id="KW-0539">Nucleus</keyword>
<dbReference type="CDD" id="cd20078">
    <property type="entry name" value="XPF_nuclease_XPF_euk"/>
    <property type="match status" value="1"/>
</dbReference>
<dbReference type="RefSeq" id="XP_007882271.1">
    <property type="nucleotide sequence ID" value="XM_007884080.1"/>
</dbReference>
<feature type="compositionally biased region" description="Polar residues" evidence="10">
    <location>
        <begin position="914"/>
        <end position="933"/>
    </location>
</feature>
<keyword evidence="4" id="KW-0255">Endonuclease</keyword>
<dbReference type="OrthoDB" id="361020at2759"/>
<keyword evidence="7" id="KW-0238">DNA-binding</keyword>
<evidence type="ECO:0000256" key="4">
    <source>
        <dbReference type="ARBA" id="ARBA00022759"/>
    </source>
</evidence>
<evidence type="ECO:0000256" key="5">
    <source>
        <dbReference type="ARBA" id="ARBA00022763"/>
    </source>
</evidence>
<comment type="subcellular location">
    <subcellularLocation>
        <location evidence="1">Nucleus</location>
    </subcellularLocation>
</comment>
<keyword evidence="3" id="KW-0540">Nuclease</keyword>
<dbReference type="Gene3D" id="1.10.150.20">
    <property type="entry name" value="5' to 3' exonuclease, C-terminal subdomain"/>
    <property type="match status" value="1"/>
</dbReference>
<keyword evidence="8" id="KW-0234">DNA repair</keyword>
<dbReference type="PANTHER" id="PTHR10150">
    <property type="entry name" value="DNA REPAIR ENDONUCLEASE XPF"/>
    <property type="match status" value="1"/>
</dbReference>
<feature type="region of interest" description="Disordered" evidence="10">
    <location>
        <begin position="383"/>
        <end position="402"/>
    </location>
</feature>
<dbReference type="HOGENOM" id="CLU_002265_2_0_1"/>
<name>A0A061H0L7_9BASI</name>
<dbReference type="Proteomes" id="UP000053664">
    <property type="component" value="Unassembled WGS sequence"/>
</dbReference>
<dbReference type="EMBL" id="KE361649">
    <property type="protein sequence ID" value="EPQ25862.1"/>
    <property type="molecule type" value="Genomic_DNA"/>
</dbReference>
<dbReference type="GeneID" id="19320610"/>
<dbReference type="GO" id="GO:0003697">
    <property type="term" value="F:single-stranded DNA binding"/>
    <property type="evidence" value="ECO:0007669"/>
    <property type="project" value="InterPro"/>
</dbReference>
<dbReference type="eggNOG" id="KOG0442">
    <property type="taxonomic scope" value="Eukaryota"/>
</dbReference>
<dbReference type="GO" id="GO:0000110">
    <property type="term" value="C:nucleotide-excision repair factor 1 complex"/>
    <property type="evidence" value="ECO:0007669"/>
    <property type="project" value="TreeGrafter"/>
</dbReference>
<dbReference type="InterPro" id="IPR047520">
    <property type="entry name" value="XPF_nuclease"/>
</dbReference>
<evidence type="ECO:0000313" key="12">
    <source>
        <dbReference type="EMBL" id="EPQ25862.1"/>
    </source>
</evidence>
<dbReference type="InterPro" id="IPR011335">
    <property type="entry name" value="Restrct_endonuc-II-like"/>
</dbReference>
<dbReference type="SMART" id="SM00891">
    <property type="entry name" value="ERCC4"/>
    <property type="match status" value="1"/>
</dbReference>
<evidence type="ECO:0000256" key="7">
    <source>
        <dbReference type="ARBA" id="ARBA00023125"/>
    </source>
</evidence>
<sequence>MDTTESLLERASLLPFHQAIISSLVPGPDDSPDEGDVLVIMARGLGMRRIVSTVLRIYDGPKNLVILVNASAEEEAGIGEELTTLGVRKPGMRTIHHEMPAKQRQETYLSGGILSVTSRILVVDMLSKRIPTGLITGLAVMHAEKVTPTSVEAFILRIYRQENKDGFLKAFSDEPEHFTAGVSPLQTVMSQLRIRKVELWPRFHKQTNKDLGQRKADVIELHQPLSRSMRDIQTAIVECLDATLSELKRGNANVETDDFSIENAIFRAFDVMVRRQLDPIWHRVSGKTKQLVGDLTTLRSLLNYLLTYDAVTFNSFLETILASNTTTVSGTARQNQSPWLYMDAANTIFVEAKRRAYLWTENPMLSRSLDQDGIDADGEEALREAEATTSAEGARQRTAADTQLPEQVTPVLEELPKWHLLKEVLDEIEQEIHFSEVDLTGPTNNTILIMTNSERTCSQIREILSTMHQCPPDSPGKLLMRRLLRDYFFWKGGLGKLNANLRSDGQASSGPSDANRLERSGERGAATSEALKRKEAFQQRGQQQLLKRRRQRGGAASVAGGRFTRGSASEGGGAALEEEAGQVSKFIESALARAEADFGEEAVGEASSRLADMDEVEFDAFFGMLSMENLVVVRPYRGDQDDKILQELRPRFFVMYDPDPAFVRRIEVYRSTNPGIGARVYFLIYADSVEEQRYLSALRREKEAFERLIREKSNMALPLTADGRPMAEDADQRFLRTVSSRVAGGQRTATAEPPRIIVDMREFRSSLPSMLHAANIQVVPCTLQIGDYILSPTMCVERKSLPDLVQSFNSGRLYTQCELMSVHYQHPILLIEFEQDKSFSLQTLNEGKSVAMRGANSELDIQAKLVLLTSAFPRLRVIWSSSPFATADIFAELKQNFEEPDAARVAMVGLEESTGATSESGKGRSINPNSEHSFNLAPQDMLRALPGVTTKNYRYIMGQVRDLADLCDMSADELRDLIGVEPGRQLTRFIHRDVKQQPRR</sequence>
<dbReference type="FunFam" id="3.40.50.10130:FF:000002">
    <property type="entry name" value="DNA repair endonuclease XPF"/>
    <property type="match status" value="1"/>
</dbReference>
<dbReference type="PANTHER" id="PTHR10150:SF0">
    <property type="entry name" value="DNA REPAIR ENDONUCLEASE XPF"/>
    <property type="match status" value="1"/>
</dbReference>
<feature type="region of interest" description="Disordered" evidence="10">
    <location>
        <begin position="913"/>
        <end position="933"/>
    </location>
</feature>
<feature type="region of interest" description="Disordered" evidence="10">
    <location>
        <begin position="500"/>
        <end position="573"/>
    </location>
</feature>
<reference evidence="12 13" key="1">
    <citation type="journal article" date="2013" name="Plant Cell">
        <title>The transition from a phytopathogenic smut ancestor to an anamorphic biocontrol agent deciphered by comparative whole-genome analysis.</title>
        <authorList>
            <person name="Lefebvre F."/>
            <person name="Joly D.L."/>
            <person name="Labbe C."/>
            <person name="Teichmann B."/>
            <person name="Linning R."/>
            <person name="Belzile F."/>
            <person name="Bakkeren G."/>
            <person name="Belanger R.R."/>
        </authorList>
    </citation>
    <scope>NUCLEOTIDE SEQUENCE [LARGE SCALE GENOMIC DNA]</scope>
    <source>
        <strain evidence="12 13">PF-1</strain>
    </source>
</reference>
<evidence type="ECO:0000256" key="6">
    <source>
        <dbReference type="ARBA" id="ARBA00022801"/>
    </source>
</evidence>
<organism evidence="12 13">
    <name type="scientific">Pseudozyma flocculosa PF-1</name>
    <dbReference type="NCBI Taxonomy" id="1277687"/>
    <lineage>
        <taxon>Eukaryota</taxon>
        <taxon>Fungi</taxon>
        <taxon>Dikarya</taxon>
        <taxon>Basidiomycota</taxon>
        <taxon>Ustilaginomycotina</taxon>
        <taxon>Ustilaginomycetes</taxon>
        <taxon>Ustilaginales</taxon>
        <taxon>Ustilaginaceae</taxon>
        <taxon>Pseudozyma</taxon>
    </lineage>
</organism>
<evidence type="ECO:0000256" key="10">
    <source>
        <dbReference type="SAM" id="MobiDB-lite"/>
    </source>
</evidence>
<evidence type="ECO:0000259" key="11">
    <source>
        <dbReference type="SMART" id="SM00891"/>
    </source>
</evidence>
<dbReference type="Pfam" id="PF02732">
    <property type="entry name" value="ERCC4"/>
    <property type="match status" value="1"/>
</dbReference>
<feature type="compositionally biased region" description="Polar residues" evidence="10">
    <location>
        <begin position="500"/>
        <end position="512"/>
    </location>
</feature>
<dbReference type="InterPro" id="IPR006167">
    <property type="entry name" value="XPF"/>
</dbReference>
<dbReference type="Gene3D" id="3.40.50.10130">
    <property type="match status" value="1"/>
</dbReference>
<feature type="domain" description="ERCC4" evidence="11">
    <location>
        <begin position="755"/>
        <end position="835"/>
    </location>
</feature>
<evidence type="ECO:0000256" key="1">
    <source>
        <dbReference type="ARBA" id="ARBA00004123"/>
    </source>
</evidence>
<keyword evidence="5" id="KW-0227">DNA damage</keyword>
<keyword evidence="6" id="KW-0378">Hydrolase</keyword>